<evidence type="ECO:0000313" key="2">
    <source>
        <dbReference type="Proteomes" id="UP000293874"/>
    </source>
</evidence>
<proteinExistence type="predicted"/>
<accession>A0A4Q7MC67</accession>
<gene>
    <name evidence="1" type="ORF">EV199_5986</name>
</gene>
<reference evidence="1 2" key="1">
    <citation type="submission" date="2019-02" db="EMBL/GenBank/DDBJ databases">
        <title>Genomic Encyclopedia of Type Strains, Phase IV (KMG-IV): sequencing the most valuable type-strain genomes for metagenomic binning, comparative biology and taxonomic classification.</title>
        <authorList>
            <person name="Goeker M."/>
        </authorList>
    </citation>
    <scope>NUCLEOTIDE SEQUENCE [LARGE SCALE GENOMIC DNA]</scope>
    <source>
        <strain evidence="1 2">DSM 18116</strain>
    </source>
</reference>
<protein>
    <submittedName>
        <fullName evidence="1">Uncharacterized protein</fullName>
    </submittedName>
</protein>
<dbReference type="Proteomes" id="UP000293874">
    <property type="component" value="Unassembled WGS sequence"/>
</dbReference>
<dbReference type="OrthoDB" id="673705at2"/>
<dbReference type="AlphaFoldDB" id="A0A4Q7MC67"/>
<dbReference type="RefSeq" id="WP_130544463.1">
    <property type="nucleotide sequence ID" value="NZ_CP042431.1"/>
</dbReference>
<comment type="caution">
    <text evidence="1">The sequence shown here is derived from an EMBL/GenBank/DDBJ whole genome shotgun (WGS) entry which is preliminary data.</text>
</comment>
<name>A0A4Q7MC67_9BACT</name>
<evidence type="ECO:0000313" key="1">
    <source>
        <dbReference type="EMBL" id="RZS63889.1"/>
    </source>
</evidence>
<keyword evidence="2" id="KW-1185">Reference proteome</keyword>
<organism evidence="1 2">
    <name type="scientific">Pseudobacter ginsenosidimutans</name>
    <dbReference type="NCBI Taxonomy" id="661488"/>
    <lineage>
        <taxon>Bacteria</taxon>
        <taxon>Pseudomonadati</taxon>
        <taxon>Bacteroidota</taxon>
        <taxon>Chitinophagia</taxon>
        <taxon>Chitinophagales</taxon>
        <taxon>Chitinophagaceae</taxon>
        <taxon>Pseudobacter</taxon>
    </lineage>
</organism>
<dbReference type="EMBL" id="SGXA01000007">
    <property type="protein sequence ID" value="RZS63889.1"/>
    <property type="molecule type" value="Genomic_DNA"/>
</dbReference>
<sequence>MAYEYYLQAYLNQEPQEIQVDFIIALLTKYISSAGENFVDICFDHENGCTIFMDRNSKFIGNLTISRPCSGPDFSELIYQLMQTGNFIFFEPDGKYPIILSANIEAHLPPEMIETLGKPKTAVSKEHFFELLANAR</sequence>